<evidence type="ECO:0000256" key="1">
    <source>
        <dbReference type="SAM" id="MobiDB-lite"/>
    </source>
</evidence>
<evidence type="ECO:0000313" key="4">
    <source>
        <dbReference type="Proteomes" id="UP001355207"/>
    </source>
</evidence>
<organism evidence="3 4">
    <name type="scientific">Kwoniella dendrophila CBS 6074</name>
    <dbReference type="NCBI Taxonomy" id="1295534"/>
    <lineage>
        <taxon>Eukaryota</taxon>
        <taxon>Fungi</taxon>
        <taxon>Dikarya</taxon>
        <taxon>Basidiomycota</taxon>
        <taxon>Agaricomycotina</taxon>
        <taxon>Tremellomycetes</taxon>
        <taxon>Tremellales</taxon>
        <taxon>Cryptococcaceae</taxon>
        <taxon>Kwoniella</taxon>
    </lineage>
</organism>
<dbReference type="RefSeq" id="XP_066078809.1">
    <property type="nucleotide sequence ID" value="XM_066222712.1"/>
</dbReference>
<gene>
    <name evidence="3" type="ORF">L201_007001</name>
</gene>
<accession>A0AAX4K3B7</accession>
<protein>
    <recommendedName>
        <fullName evidence="5">Capsular associated protein</fullName>
    </recommendedName>
</protein>
<feature type="compositionally biased region" description="Polar residues" evidence="1">
    <location>
        <begin position="20"/>
        <end position="44"/>
    </location>
</feature>
<dbReference type="PANTHER" id="PTHR34407:SF1">
    <property type="entry name" value="SGNH HYDROLASE-TYPE ESTERASE DOMAIN-CONTAINING PROTEIN"/>
    <property type="match status" value="1"/>
</dbReference>
<proteinExistence type="predicted"/>
<evidence type="ECO:0000256" key="2">
    <source>
        <dbReference type="SAM" id="Phobius"/>
    </source>
</evidence>
<dbReference type="AlphaFoldDB" id="A0AAX4K3B7"/>
<dbReference type="CDD" id="cd00229">
    <property type="entry name" value="SGNH_hydrolase"/>
    <property type="match status" value="1"/>
</dbReference>
<keyword evidence="2" id="KW-0812">Transmembrane</keyword>
<dbReference type="PANTHER" id="PTHR34407">
    <property type="entry name" value="EXPRESSED PROTEIN"/>
    <property type="match status" value="1"/>
</dbReference>
<dbReference type="GeneID" id="91097670"/>
<keyword evidence="2" id="KW-1133">Transmembrane helix</keyword>
<evidence type="ECO:0000313" key="3">
    <source>
        <dbReference type="EMBL" id="WWC92047.1"/>
    </source>
</evidence>
<feature type="compositionally biased region" description="Polar residues" evidence="1">
    <location>
        <begin position="51"/>
        <end position="60"/>
    </location>
</feature>
<keyword evidence="2" id="KW-0472">Membrane</keyword>
<keyword evidence="4" id="KW-1185">Reference proteome</keyword>
<feature type="transmembrane region" description="Helical" evidence="2">
    <location>
        <begin position="113"/>
        <end position="130"/>
    </location>
</feature>
<dbReference type="Proteomes" id="UP001355207">
    <property type="component" value="Chromosome 10"/>
</dbReference>
<evidence type="ECO:0008006" key="5">
    <source>
        <dbReference type="Google" id="ProtNLM"/>
    </source>
</evidence>
<reference evidence="3 4" key="1">
    <citation type="submission" date="2024-01" db="EMBL/GenBank/DDBJ databases">
        <title>Comparative genomics of Cryptococcus and Kwoniella reveals pathogenesis evolution and contrasting modes of karyotype evolution via chromosome fusion or intercentromeric recombination.</title>
        <authorList>
            <person name="Coelho M.A."/>
            <person name="David-Palma M."/>
            <person name="Shea T."/>
            <person name="Bowers K."/>
            <person name="McGinley-Smith S."/>
            <person name="Mohammad A.W."/>
            <person name="Gnirke A."/>
            <person name="Yurkov A.M."/>
            <person name="Nowrousian M."/>
            <person name="Sun S."/>
            <person name="Cuomo C.A."/>
            <person name="Heitman J."/>
        </authorList>
    </citation>
    <scope>NUCLEOTIDE SEQUENCE [LARGE SCALE GENOMIC DNA]</scope>
    <source>
        <strain evidence="3 4">CBS 6074</strain>
    </source>
</reference>
<dbReference type="SUPFAM" id="SSF52266">
    <property type="entry name" value="SGNH hydrolase"/>
    <property type="match status" value="1"/>
</dbReference>
<sequence length="618" mass="69288">MDYTDQNTHHHTQAIPRSPPQHSTSTFGEPSNNQYPTHSRSGSVTALAPSISLSSGTSNTRSRKYPSPLHSPPQLSELLPDSPTNRSTLVNSTYQRYLPTNIMRVSRNNAKTYLNLSIAFNILFLIAIFLPSEHAHNIVGDKAWGKIEQYGLLNNRWGGASQDLLSTNGVSQLPLQSAKTCSMCEVNPEFCEEFGEDNLTKALGFLGTNNRLRRALVKMRSGQPFSVGVIGGSVSKGHGLDAPDGDNAHTPKNLNRIIFDHLNDLFPNPKGIKTGSSGRSEGKNTFVNGAQGGMGTDYFSLCFNEHIPEDVDLVLIELSINDEVLIRNMNTYELLVRGLYDLPNQPAVMNLQIFALMFQYVANGGDLHHGIAQYYDVPTVSVRNPVLPQVLRNTTMVRHLFHNRVKDLAWKDPLEEIDLRHLSWQGHELMGKIASTYIDKQLCEMDRIEAALGDHIDYEKLYPIEPLPRAPIMKKYSPDSNLPKLAPQCYSANALKHPLKPSESKGWRHWNWKEKHYLIADEPGSKVSFPISTTLGQVQLHYLRSYQYNLGSAVCWIDDDKSKSIKLDGYWKEPYNIGRAATIRDDLKPGDHVLHCELSDQTADPKGGHEFRIISVMR</sequence>
<name>A0AAX4K3B7_9TREE</name>
<feature type="region of interest" description="Disordered" evidence="1">
    <location>
        <begin position="1"/>
        <end position="86"/>
    </location>
</feature>
<dbReference type="EMBL" id="CP144107">
    <property type="protein sequence ID" value="WWC92047.1"/>
    <property type="molecule type" value="Genomic_DNA"/>
</dbReference>